<proteinExistence type="predicted"/>
<name>V9SER7_9VIRU</name>
<gene>
    <name evidence="1" type="ORF">TNS_ORF83</name>
</gene>
<sequence>MDISNFLGARECISFAVVAEYTILPERFISTRQKGNPTGQRYSATNVLPDGTRHGKFFKNSSGIYGKIEASFFMGKPQGKFRMEREKPGMVIECHFNQGKTDVIHVTHKDSNMKYSVEFEDGLPVRYTSEYRTEDILWDFEKKTLRLAEELYTNVEITSEKKRDVAAVSPGNPLPFRGIYIPMPRKFSKRINCFDDFSYSDLGELRLPVFV</sequence>
<dbReference type="Proteomes" id="UP000232615">
    <property type="component" value="Segment"/>
</dbReference>
<evidence type="ECO:0000313" key="2">
    <source>
        <dbReference type="Proteomes" id="UP000232615"/>
    </source>
</evidence>
<protein>
    <submittedName>
        <fullName evidence="1">Uncharacterized protein</fullName>
    </submittedName>
</protein>
<keyword evidence="2" id="KW-1185">Reference proteome</keyword>
<evidence type="ECO:0000313" key="1">
    <source>
        <dbReference type="EMBL" id="AHC54801.1"/>
    </source>
</evidence>
<reference evidence="1 2" key="1">
    <citation type="journal article" date="2014" name="Arch. Virol.">
        <title>Complete genome sequence of Tunisvirus, a new member of the proposed family Marseilleviridae.</title>
        <authorList>
            <person name="Aherfi S."/>
            <person name="Boughalmi M."/>
            <person name="Pagnier I."/>
            <person name="Fournous G."/>
            <person name="La Scola B."/>
            <person name="Raoult D."/>
            <person name="Colson P."/>
        </authorList>
    </citation>
    <scope>NUCLEOTIDE SEQUENCE [LARGE SCALE GENOMIC DNA]</scope>
    <source>
        <strain evidence="1 2">U484</strain>
    </source>
</reference>
<accession>V9SER7</accession>
<dbReference type="EMBL" id="KF483846">
    <property type="protein sequence ID" value="AHC54801.1"/>
    <property type="molecule type" value="Genomic_DNA"/>
</dbReference>
<organism evidence="1 2">
    <name type="scientific">Tunisvirus fontaine2</name>
    <dbReference type="NCBI Taxonomy" id="1421067"/>
    <lineage>
        <taxon>Viruses</taxon>
        <taxon>Varidnaviria</taxon>
        <taxon>Bamfordvirae</taxon>
        <taxon>Nucleocytoviricota</taxon>
        <taxon>Megaviricetes</taxon>
        <taxon>Pimascovirales</taxon>
        <taxon>Pimascovirales incertae sedis</taxon>
        <taxon>Marseilleviridae</taxon>
        <taxon>Losannavirus</taxon>
        <taxon>Losannavirus tunisense</taxon>
    </lineage>
</organism>